<keyword evidence="7" id="KW-0915">Sodium</keyword>
<dbReference type="STRING" id="1237149.C900_04148"/>
<dbReference type="InterPro" id="IPR001734">
    <property type="entry name" value="Na/solute_symporter"/>
</dbReference>
<keyword evidence="9 13" id="KW-0472">Membrane</keyword>
<evidence type="ECO:0000256" key="11">
    <source>
        <dbReference type="RuleBase" id="RU362091"/>
    </source>
</evidence>
<gene>
    <name evidence="14" type="ORF">C900_04148</name>
</gene>
<dbReference type="CDD" id="cd11494">
    <property type="entry name" value="SLC5sbd_NIS-like_u2"/>
    <property type="match status" value="1"/>
</dbReference>
<dbReference type="OrthoDB" id="9803597at2"/>
<evidence type="ECO:0000256" key="7">
    <source>
        <dbReference type="ARBA" id="ARBA00023053"/>
    </source>
</evidence>
<keyword evidence="3" id="KW-0813">Transport</keyword>
<dbReference type="PROSITE" id="PS50283">
    <property type="entry name" value="NA_SOLUT_SYMP_3"/>
    <property type="match status" value="1"/>
</dbReference>
<evidence type="ECO:0000256" key="10">
    <source>
        <dbReference type="ARBA" id="ARBA00023201"/>
    </source>
</evidence>
<evidence type="ECO:0000256" key="8">
    <source>
        <dbReference type="ARBA" id="ARBA00023065"/>
    </source>
</evidence>
<evidence type="ECO:0000256" key="13">
    <source>
        <dbReference type="SAM" id="Phobius"/>
    </source>
</evidence>
<feature type="transmembrane region" description="Helical" evidence="13">
    <location>
        <begin position="513"/>
        <end position="532"/>
    </location>
</feature>
<feature type="transmembrane region" description="Helical" evidence="13">
    <location>
        <begin position="148"/>
        <end position="167"/>
    </location>
</feature>
<evidence type="ECO:0000256" key="5">
    <source>
        <dbReference type="ARBA" id="ARBA00022692"/>
    </source>
</evidence>
<evidence type="ECO:0000313" key="15">
    <source>
        <dbReference type="Proteomes" id="UP000011135"/>
    </source>
</evidence>
<feature type="transmembrane region" description="Helical" evidence="13">
    <location>
        <begin position="453"/>
        <end position="475"/>
    </location>
</feature>
<evidence type="ECO:0000256" key="9">
    <source>
        <dbReference type="ARBA" id="ARBA00023136"/>
    </source>
</evidence>
<feature type="transmembrane region" description="Helical" evidence="13">
    <location>
        <begin position="42"/>
        <end position="62"/>
    </location>
</feature>
<keyword evidence="12" id="KW-0175">Coiled coil</keyword>
<reference evidence="14 15" key="1">
    <citation type="submission" date="2012-12" db="EMBL/GenBank/DDBJ databases">
        <title>Genome assembly of Fulvivirga imtechensis AK7.</title>
        <authorList>
            <person name="Nupur N."/>
            <person name="Khatri I."/>
            <person name="Kumar R."/>
            <person name="Subramanian S."/>
            <person name="Pinnaka A."/>
        </authorList>
    </citation>
    <scope>NUCLEOTIDE SEQUENCE [LARGE SCALE GENOMIC DNA]</scope>
    <source>
        <strain evidence="14 15">AK7</strain>
    </source>
</reference>
<evidence type="ECO:0000256" key="2">
    <source>
        <dbReference type="ARBA" id="ARBA00006434"/>
    </source>
</evidence>
<comment type="similarity">
    <text evidence="2 11">Belongs to the sodium:solute symporter (SSF) (TC 2.A.21) family.</text>
</comment>
<feature type="transmembrane region" description="Helical" evidence="13">
    <location>
        <begin position="179"/>
        <end position="196"/>
    </location>
</feature>
<dbReference type="Gene3D" id="1.20.1730.10">
    <property type="entry name" value="Sodium/glucose cotransporter"/>
    <property type="match status" value="1"/>
</dbReference>
<dbReference type="GO" id="GO:0015293">
    <property type="term" value="F:symporter activity"/>
    <property type="evidence" value="ECO:0007669"/>
    <property type="project" value="TreeGrafter"/>
</dbReference>
<dbReference type="PANTHER" id="PTHR42985:SF40">
    <property type="entry name" value="LD47995P-RELATED"/>
    <property type="match status" value="1"/>
</dbReference>
<proteinExistence type="inferred from homology"/>
<evidence type="ECO:0000256" key="12">
    <source>
        <dbReference type="SAM" id="Coils"/>
    </source>
</evidence>
<feature type="transmembrane region" description="Helical" evidence="13">
    <location>
        <begin position="231"/>
        <end position="250"/>
    </location>
</feature>
<feature type="transmembrane region" description="Helical" evidence="13">
    <location>
        <begin position="74"/>
        <end position="96"/>
    </location>
</feature>
<feature type="transmembrane region" description="Helical" evidence="13">
    <location>
        <begin position="271"/>
        <end position="296"/>
    </location>
</feature>
<dbReference type="PATRIC" id="fig|1237149.3.peg.431"/>
<accession>L8JW95</accession>
<keyword evidence="4" id="KW-1003">Cell membrane</keyword>
<organism evidence="14 15">
    <name type="scientific">Fulvivirga imtechensis AK7</name>
    <dbReference type="NCBI Taxonomy" id="1237149"/>
    <lineage>
        <taxon>Bacteria</taxon>
        <taxon>Pseudomonadati</taxon>
        <taxon>Bacteroidota</taxon>
        <taxon>Cytophagia</taxon>
        <taxon>Cytophagales</taxon>
        <taxon>Fulvivirgaceae</taxon>
        <taxon>Fulvivirga</taxon>
    </lineage>
</organism>
<dbReference type="PANTHER" id="PTHR42985">
    <property type="entry name" value="SODIUM-COUPLED MONOCARBOXYLATE TRANSPORTER"/>
    <property type="match status" value="1"/>
</dbReference>
<evidence type="ECO:0000256" key="1">
    <source>
        <dbReference type="ARBA" id="ARBA00004651"/>
    </source>
</evidence>
<dbReference type="RefSeq" id="WP_009577876.1">
    <property type="nucleotide sequence ID" value="NZ_AMZN01000006.1"/>
</dbReference>
<keyword evidence="15" id="KW-1185">Reference proteome</keyword>
<evidence type="ECO:0000256" key="4">
    <source>
        <dbReference type="ARBA" id="ARBA00022475"/>
    </source>
</evidence>
<feature type="transmembrane region" description="Helical" evidence="13">
    <location>
        <begin position="6"/>
        <end position="22"/>
    </location>
</feature>
<dbReference type="GO" id="GO:0006814">
    <property type="term" value="P:sodium ion transport"/>
    <property type="evidence" value="ECO:0007669"/>
    <property type="project" value="UniProtKB-KW"/>
</dbReference>
<keyword evidence="6 13" id="KW-1133">Transmembrane helix</keyword>
<dbReference type="eggNOG" id="COG0591">
    <property type="taxonomic scope" value="Bacteria"/>
</dbReference>
<keyword evidence="5 13" id="KW-0812">Transmembrane</keyword>
<dbReference type="EMBL" id="AMZN01000006">
    <property type="protein sequence ID" value="ELR73296.1"/>
    <property type="molecule type" value="Genomic_DNA"/>
</dbReference>
<dbReference type="InterPro" id="IPR051163">
    <property type="entry name" value="Sodium:Solute_Symporter_SSF"/>
</dbReference>
<dbReference type="GO" id="GO:0005886">
    <property type="term" value="C:plasma membrane"/>
    <property type="evidence" value="ECO:0007669"/>
    <property type="project" value="UniProtKB-SubCell"/>
</dbReference>
<keyword evidence="8" id="KW-0406">Ion transport</keyword>
<feature type="transmembrane region" description="Helical" evidence="13">
    <location>
        <begin position="487"/>
        <end position="506"/>
    </location>
</feature>
<evidence type="ECO:0000256" key="6">
    <source>
        <dbReference type="ARBA" id="ARBA00022989"/>
    </source>
</evidence>
<name>L8JW95_9BACT</name>
<comment type="caution">
    <text evidence="14">The sequence shown here is derived from an EMBL/GenBank/DDBJ whole genome shotgun (WGS) entry which is preliminary data.</text>
</comment>
<protein>
    <submittedName>
        <fullName evidence="14">Sodium iodide symporter</fullName>
    </submittedName>
</protein>
<keyword evidence="10" id="KW-0739">Sodium transport</keyword>
<feature type="transmembrane region" description="Helical" evidence="13">
    <location>
        <begin position="538"/>
        <end position="558"/>
    </location>
</feature>
<evidence type="ECO:0000313" key="14">
    <source>
        <dbReference type="EMBL" id="ELR73296.1"/>
    </source>
</evidence>
<sequence>MSAIDWIVLLGTLIFIVVYGVWKSRGSKNINDYLLGHNSMKWGTIGLSVMATQASAITFLSTPGQAYESGMAFVQNYFGLPIAIVIISAVFIPIYYKLKVYTAYEFLEKRFDFKTRLLGAFLFLVQRGLAAGITIYAPAIILSTMLKWDLTLTILLTGILVVIYTVSGGTKAVSITQKYQMAVIMGGMFIAFYMIVDYLPDFLSFNQAIHVAGKMGKLEAIDFSLDPEKRYTIWTGLTGGLFLALSYFGTDQSQVQRYLTGTSVAESRLGLIFNAILKVPMQFFILFVGVMVFVFYQFVQPPVYFKQAEMEQLYASAYKSEAQQLEKEYTETFETKKAQLRDLVTAMEQGGERDIEAVTEKVRESDARAQSIRAELKSLLIKNDPEVETKDSDYVFLTFIMNYLPKGIIGLLLAVIFSAAMSSTSGELNALGSTTSVDFYKRIFKKDASDKHYLVASKLLTAFWGVIAISFALFARLVENLIEAVNILGSIFYGTILGIFLVAFFVKFVKGNAVFMAAVAAQLFVIFSFYTFEISYLWYNAIGCILVIVVSILLQLIIGHRQQPEN</sequence>
<dbReference type="AlphaFoldDB" id="L8JW95"/>
<feature type="transmembrane region" description="Helical" evidence="13">
    <location>
        <begin position="117"/>
        <end position="142"/>
    </location>
</feature>
<feature type="coiled-coil region" evidence="12">
    <location>
        <begin position="315"/>
        <end position="375"/>
    </location>
</feature>
<dbReference type="InterPro" id="IPR038377">
    <property type="entry name" value="Na/Glc_symporter_sf"/>
</dbReference>
<evidence type="ECO:0000256" key="3">
    <source>
        <dbReference type="ARBA" id="ARBA00022448"/>
    </source>
</evidence>
<comment type="subcellular location">
    <subcellularLocation>
        <location evidence="1">Cell membrane</location>
        <topology evidence="1">Multi-pass membrane protein</topology>
    </subcellularLocation>
</comment>
<dbReference type="Proteomes" id="UP000011135">
    <property type="component" value="Unassembled WGS sequence"/>
</dbReference>
<dbReference type="Pfam" id="PF00474">
    <property type="entry name" value="SSF"/>
    <property type="match status" value="2"/>
</dbReference>